<keyword evidence="2" id="KW-1185">Reference proteome</keyword>
<organism evidence="1 2">
    <name type="scientific">Triparma retinervis</name>
    <dbReference type="NCBI Taxonomy" id="2557542"/>
    <lineage>
        <taxon>Eukaryota</taxon>
        <taxon>Sar</taxon>
        <taxon>Stramenopiles</taxon>
        <taxon>Ochrophyta</taxon>
        <taxon>Bolidophyceae</taxon>
        <taxon>Parmales</taxon>
        <taxon>Triparmaceae</taxon>
        <taxon>Triparma</taxon>
    </lineage>
</organism>
<gene>
    <name evidence="1" type="ORF">TrRE_jg1202</name>
</gene>
<reference evidence="1" key="1">
    <citation type="submission" date="2022-07" db="EMBL/GenBank/DDBJ databases">
        <title>Genome analysis of Parmales, a sister group of diatoms, reveals the evolutionary specialization of diatoms from phago-mixotrophs to photoautotrophs.</title>
        <authorList>
            <person name="Ban H."/>
            <person name="Sato S."/>
            <person name="Yoshikawa S."/>
            <person name="Kazumasa Y."/>
            <person name="Nakamura Y."/>
            <person name="Ichinomiya M."/>
            <person name="Saitoh K."/>
            <person name="Sato N."/>
            <person name="Blanc-Mathieu R."/>
            <person name="Endo H."/>
            <person name="Kuwata A."/>
            <person name="Ogata H."/>
        </authorList>
    </citation>
    <scope>NUCLEOTIDE SEQUENCE</scope>
</reference>
<protein>
    <submittedName>
        <fullName evidence="1">Uncharacterized protein</fullName>
    </submittedName>
</protein>
<evidence type="ECO:0000313" key="2">
    <source>
        <dbReference type="Proteomes" id="UP001165082"/>
    </source>
</evidence>
<dbReference type="Proteomes" id="UP001165082">
    <property type="component" value="Unassembled WGS sequence"/>
</dbReference>
<feature type="non-terminal residue" evidence="1">
    <location>
        <position position="1"/>
    </location>
</feature>
<dbReference type="AlphaFoldDB" id="A0A9W7FI27"/>
<sequence>FQAYVPLSISIATESSINAFDPARKLKINCTREKIRKEKNEAVRAGADD</sequence>
<name>A0A9W7FI27_9STRA</name>
<evidence type="ECO:0000313" key="1">
    <source>
        <dbReference type="EMBL" id="GMI12428.1"/>
    </source>
</evidence>
<accession>A0A9W7FI27</accession>
<dbReference type="EMBL" id="BRXZ01000476">
    <property type="protein sequence ID" value="GMI12428.1"/>
    <property type="molecule type" value="Genomic_DNA"/>
</dbReference>
<comment type="caution">
    <text evidence="1">The sequence shown here is derived from an EMBL/GenBank/DDBJ whole genome shotgun (WGS) entry which is preliminary data.</text>
</comment>
<proteinExistence type="predicted"/>